<evidence type="ECO:0000313" key="4">
    <source>
        <dbReference type="Proteomes" id="UP000007797"/>
    </source>
</evidence>
<evidence type="ECO:0000313" key="3">
    <source>
        <dbReference type="EMBL" id="EGG17431.1"/>
    </source>
</evidence>
<feature type="domain" description="DH" evidence="2">
    <location>
        <begin position="410"/>
        <end position="458"/>
    </location>
</feature>
<feature type="compositionally biased region" description="Low complexity" evidence="1">
    <location>
        <begin position="80"/>
        <end position="91"/>
    </location>
</feature>
<accession>F4Q657</accession>
<dbReference type="Gene3D" id="2.30.29.30">
    <property type="entry name" value="Pleckstrin-homology domain (PH domain)/Phosphotyrosine-binding domain (PTB)"/>
    <property type="match status" value="1"/>
</dbReference>
<dbReference type="InterPro" id="IPR011993">
    <property type="entry name" value="PH-like_dom_sf"/>
</dbReference>
<dbReference type="KEGG" id="dfa:DFA_08426"/>
<feature type="compositionally biased region" description="Polar residues" evidence="1">
    <location>
        <begin position="292"/>
        <end position="306"/>
    </location>
</feature>
<dbReference type="GO" id="GO:0072697">
    <property type="term" value="P:protein localization to cell cortex"/>
    <property type="evidence" value="ECO:0007669"/>
    <property type="project" value="EnsemblProtists"/>
</dbReference>
<feature type="compositionally biased region" description="Pro residues" evidence="1">
    <location>
        <begin position="707"/>
        <end position="717"/>
    </location>
</feature>
<protein>
    <submittedName>
        <fullName evidence="3">Pleckstrin domain-containing protein</fullName>
    </submittedName>
</protein>
<feature type="compositionally biased region" description="Pro residues" evidence="1">
    <location>
        <begin position="1031"/>
        <end position="1042"/>
    </location>
</feature>
<proteinExistence type="predicted"/>
<name>F4Q657_CACFS</name>
<reference evidence="4" key="1">
    <citation type="journal article" date="2011" name="Genome Res.">
        <title>Phylogeny-wide analysis of social amoeba genomes highlights ancient origins for complex intercellular communication.</title>
        <authorList>
            <person name="Heidel A.J."/>
            <person name="Lawal H.M."/>
            <person name="Felder M."/>
            <person name="Schilde C."/>
            <person name="Helps N.R."/>
            <person name="Tunggal B."/>
            <person name="Rivero F."/>
            <person name="John U."/>
            <person name="Schleicher M."/>
            <person name="Eichinger L."/>
            <person name="Platzer M."/>
            <person name="Noegel A.A."/>
            <person name="Schaap P."/>
            <person name="Gloeckner G."/>
        </authorList>
    </citation>
    <scope>NUCLEOTIDE SEQUENCE [LARGE SCALE GENOMIC DNA]</scope>
    <source>
        <strain evidence="4">SH3</strain>
    </source>
</reference>
<dbReference type="PANTHER" id="PTHR45834">
    <property type="entry name" value="RHO GUANINE NUCLEOTIDE EXCHANGE FACTOR 9-RELATED"/>
    <property type="match status" value="1"/>
</dbReference>
<dbReference type="Proteomes" id="UP000007797">
    <property type="component" value="Unassembled WGS sequence"/>
</dbReference>
<dbReference type="GO" id="GO:0005829">
    <property type="term" value="C:cytosol"/>
    <property type="evidence" value="ECO:0007669"/>
    <property type="project" value="TreeGrafter"/>
</dbReference>
<feature type="compositionally biased region" description="Polar residues" evidence="1">
    <location>
        <begin position="813"/>
        <end position="833"/>
    </location>
</feature>
<dbReference type="PROSITE" id="PS50010">
    <property type="entry name" value="DH_2"/>
    <property type="match status" value="2"/>
</dbReference>
<feature type="compositionally biased region" description="Basic and acidic residues" evidence="1">
    <location>
        <begin position="280"/>
        <end position="290"/>
    </location>
</feature>
<feature type="compositionally biased region" description="Low complexity" evidence="1">
    <location>
        <begin position="778"/>
        <end position="798"/>
    </location>
</feature>
<keyword evidence="4" id="KW-1185">Reference proteome</keyword>
<dbReference type="PRINTS" id="PR01217">
    <property type="entry name" value="PRICHEXTENSN"/>
</dbReference>
<dbReference type="OrthoDB" id="20453at2759"/>
<dbReference type="GO" id="GO:0005085">
    <property type="term" value="F:guanyl-nucleotide exchange factor activity"/>
    <property type="evidence" value="ECO:0007669"/>
    <property type="project" value="InterPro"/>
</dbReference>
<feature type="compositionally biased region" description="Low complexity" evidence="1">
    <location>
        <begin position="159"/>
        <end position="168"/>
    </location>
</feature>
<dbReference type="AlphaFoldDB" id="F4Q657"/>
<dbReference type="Gene3D" id="1.20.900.10">
    <property type="entry name" value="Dbl homology (DH) domain"/>
    <property type="match status" value="2"/>
</dbReference>
<feature type="compositionally biased region" description="Polar residues" evidence="1">
    <location>
        <begin position="668"/>
        <end position="698"/>
    </location>
</feature>
<feature type="compositionally biased region" description="Pro residues" evidence="1">
    <location>
        <begin position="838"/>
        <end position="848"/>
    </location>
</feature>
<feature type="compositionally biased region" description="Low complexity" evidence="1">
    <location>
        <begin position="849"/>
        <end position="859"/>
    </location>
</feature>
<feature type="compositionally biased region" description="Low complexity" evidence="1">
    <location>
        <begin position="347"/>
        <end position="374"/>
    </location>
</feature>
<dbReference type="Pfam" id="PF00621">
    <property type="entry name" value="RhoGEF"/>
    <property type="match status" value="1"/>
</dbReference>
<dbReference type="InterPro" id="IPR055251">
    <property type="entry name" value="SOS1_NGEF_PH"/>
</dbReference>
<dbReference type="InterPro" id="IPR035899">
    <property type="entry name" value="DBL_dom_sf"/>
</dbReference>
<dbReference type="GO" id="GO:0005938">
    <property type="term" value="C:cell cortex"/>
    <property type="evidence" value="ECO:0007669"/>
    <property type="project" value="EnsemblProtists"/>
</dbReference>
<dbReference type="InterPro" id="IPR000219">
    <property type="entry name" value="DH_dom"/>
</dbReference>
<feature type="compositionally biased region" description="Acidic residues" evidence="1">
    <location>
        <begin position="92"/>
        <end position="101"/>
    </location>
</feature>
<dbReference type="SUPFAM" id="SSF48065">
    <property type="entry name" value="DBL homology domain (DH-domain)"/>
    <property type="match status" value="1"/>
</dbReference>
<dbReference type="Pfam" id="PF22697">
    <property type="entry name" value="SOS1_NGEF_PH"/>
    <property type="match status" value="1"/>
</dbReference>
<dbReference type="GeneID" id="14868885"/>
<evidence type="ECO:0000259" key="2">
    <source>
        <dbReference type="PROSITE" id="PS50010"/>
    </source>
</evidence>
<dbReference type="GO" id="GO:0031257">
    <property type="term" value="C:cell trailing edge membrane"/>
    <property type="evidence" value="ECO:0007669"/>
    <property type="project" value="EnsemblProtists"/>
</dbReference>
<feature type="compositionally biased region" description="Pro residues" evidence="1">
    <location>
        <begin position="752"/>
        <end position="762"/>
    </location>
</feature>
<feature type="region of interest" description="Disordered" evidence="1">
    <location>
        <begin position="662"/>
        <end position="720"/>
    </location>
</feature>
<dbReference type="OMA" id="CCERVNT"/>
<evidence type="ECO:0000256" key="1">
    <source>
        <dbReference type="SAM" id="MobiDB-lite"/>
    </source>
</evidence>
<dbReference type="RefSeq" id="XP_004355915.1">
    <property type="nucleotide sequence ID" value="XM_004355862.1"/>
</dbReference>
<sequence>MKLSKEKPPFLGKRIKGSSNFSRGMIERYRNTRRGTNNSTYYCIERRNSLAVERYRRYSTLLLTKINHIKDTSSKRFSQHYNHNNQNNNNQDDYDDDDNIIMEEPKELETQGQLPDGDNADAGSVTGDEDINDNASEKNMNDVAAGEETTSDNEEGDNTGKTNNNNDTPGDKKQNNKKDQKKFEKEEKERLKREEKEEKERVKREEKERIEREKEEKERAKREEKERLRLEKEEKERLKQQQKNAGGSSSGFLKFKREPSQINIVRDSSPSSSPYGSTLDLHENINKDEIATLTQSPSTSSLDETTGASSGGGGGGDAVANKDQDTNSSEITDEAVSSEDGNISSGAASPSVSPAPPATVVAAAPTPTPEVTSPQGKGGNKRDQVVIKVTRAFAPVVHQNVLEETGETKMRNKVINEIINTEKDYISDLKVIINVIYTPLKESKILQEKDISTIFSNVQFLLSPIQRLCKYPLLIRELIKNSDEKHPDLPSLEGAYAKIQAVVLLVNESKRKAEVQQQMWKIHEQLETSEKFDFLTPTRYLLREDTLRELTEDRTAVAGRSHYYLFNDIIMRTKKDKKSIKLETLFVVASITINDVENRSSHFCNTFELAQMGSAGRKFTLMFDTYEQKMEWMTEIETLIRPYKEESMREYEKMLDEFEPGGKLKRSTIASSNPATQAQDPSPKSLSRSVTANVLANTSSKHLPSVPSKPLPPPPPKSKSVANISEVVVTQPAVVVVPEEVVEPEVVVDTTPKPPFSKPKPPAGSTFKKIVAPPRPTSSPVTPTATPTSTTPTDSPTSSPAPRPVLKPRPMSAVNSNSPANSTTPTDSPSNPNRGRPLPSPSPAPSPSSAPNTPTVAPAKISPRPTSQQLPLHSDATPPIPTRPTSAIINKPSAAVSSTNNGEDDDESTPPVPTIKFPKGAAGFKQMAGYSPSSSKSYSTFSSPKSAPVVSDNGPQRAQDDSFRPTPQTRPPVLPPTQSSESNVSRVMPLPPGGAPARSTSMNFSTNNDSSSSFSPQGKSVAPPSSTGTVPIPPPRNPVPRK</sequence>
<organism evidence="3 4">
    <name type="scientific">Cavenderia fasciculata</name>
    <name type="common">Slime mold</name>
    <name type="synonym">Dictyostelium fasciculatum</name>
    <dbReference type="NCBI Taxonomy" id="261658"/>
    <lineage>
        <taxon>Eukaryota</taxon>
        <taxon>Amoebozoa</taxon>
        <taxon>Evosea</taxon>
        <taxon>Eumycetozoa</taxon>
        <taxon>Dictyostelia</taxon>
        <taxon>Acytosteliales</taxon>
        <taxon>Cavenderiaceae</taxon>
        <taxon>Cavenderia</taxon>
    </lineage>
</organism>
<dbReference type="PANTHER" id="PTHR45834:SF9">
    <property type="entry name" value="PLECKSTRIN DOMAIN-CONTAINING PROTEIN"/>
    <property type="match status" value="1"/>
</dbReference>
<dbReference type="SUPFAM" id="SSF50729">
    <property type="entry name" value="PH domain-like"/>
    <property type="match status" value="1"/>
</dbReference>
<feature type="compositionally biased region" description="Low complexity" evidence="1">
    <location>
        <begin position="930"/>
        <end position="946"/>
    </location>
</feature>
<feature type="region of interest" description="Disordered" evidence="1">
    <location>
        <begin position="749"/>
        <end position="1042"/>
    </location>
</feature>
<dbReference type="InterPro" id="IPR053086">
    <property type="entry name" value="RhoGEF_domain"/>
</dbReference>
<feature type="domain" description="DH" evidence="2">
    <location>
        <begin position="459"/>
        <end position="509"/>
    </location>
</feature>
<gene>
    <name evidence="3" type="primary">gxcM</name>
    <name evidence="3" type="ORF">DFA_08426</name>
</gene>
<dbReference type="STRING" id="1054147.F4Q657"/>
<feature type="compositionally biased region" description="Low complexity" evidence="1">
    <location>
        <begin position="999"/>
        <end position="1015"/>
    </location>
</feature>
<feature type="compositionally biased region" description="Basic and acidic residues" evidence="1">
    <location>
        <begin position="169"/>
        <end position="239"/>
    </location>
</feature>
<dbReference type="EMBL" id="GL883021">
    <property type="protein sequence ID" value="EGG17431.1"/>
    <property type="molecule type" value="Genomic_DNA"/>
</dbReference>
<feature type="region of interest" description="Disordered" evidence="1">
    <location>
        <begin position="78"/>
        <end position="382"/>
    </location>
</feature>
<dbReference type="GO" id="GO:0030838">
    <property type="term" value="P:positive regulation of actin filament polymerization"/>
    <property type="evidence" value="ECO:0007669"/>
    <property type="project" value="EnsemblProtists"/>
</dbReference>